<dbReference type="AlphaFoldDB" id="A0A0E9TER5"/>
<protein>
    <submittedName>
        <fullName evidence="1">Uncharacterized protein</fullName>
    </submittedName>
</protein>
<reference evidence="1" key="1">
    <citation type="submission" date="2014-11" db="EMBL/GenBank/DDBJ databases">
        <authorList>
            <person name="Amaro Gonzalez C."/>
        </authorList>
    </citation>
    <scope>NUCLEOTIDE SEQUENCE</scope>
</reference>
<name>A0A0E9TER5_ANGAN</name>
<accession>A0A0E9TER5</accession>
<evidence type="ECO:0000313" key="1">
    <source>
        <dbReference type="EMBL" id="JAH51375.1"/>
    </source>
</evidence>
<reference evidence="1" key="2">
    <citation type="journal article" date="2015" name="Fish Shellfish Immunol.">
        <title>Early steps in the European eel (Anguilla anguilla)-Vibrio vulnificus interaction in the gills: Role of the RtxA13 toxin.</title>
        <authorList>
            <person name="Callol A."/>
            <person name="Pajuelo D."/>
            <person name="Ebbesson L."/>
            <person name="Teles M."/>
            <person name="MacKenzie S."/>
            <person name="Amaro C."/>
        </authorList>
    </citation>
    <scope>NUCLEOTIDE SEQUENCE</scope>
</reference>
<proteinExistence type="predicted"/>
<sequence length="32" mass="3594">MSCNNPGSDQTVTLQCDTQCENDGLFQSHWSF</sequence>
<dbReference type="EMBL" id="GBXM01057202">
    <property type="protein sequence ID" value="JAH51375.1"/>
    <property type="molecule type" value="Transcribed_RNA"/>
</dbReference>
<organism evidence="1">
    <name type="scientific">Anguilla anguilla</name>
    <name type="common">European freshwater eel</name>
    <name type="synonym">Muraena anguilla</name>
    <dbReference type="NCBI Taxonomy" id="7936"/>
    <lineage>
        <taxon>Eukaryota</taxon>
        <taxon>Metazoa</taxon>
        <taxon>Chordata</taxon>
        <taxon>Craniata</taxon>
        <taxon>Vertebrata</taxon>
        <taxon>Euteleostomi</taxon>
        <taxon>Actinopterygii</taxon>
        <taxon>Neopterygii</taxon>
        <taxon>Teleostei</taxon>
        <taxon>Anguilliformes</taxon>
        <taxon>Anguillidae</taxon>
        <taxon>Anguilla</taxon>
    </lineage>
</organism>